<feature type="compositionally biased region" description="Low complexity" evidence="1">
    <location>
        <begin position="178"/>
        <end position="199"/>
    </location>
</feature>
<sequence length="252" mass="26450">MMAVAISPSSRTSTPGIAFGDLLDLARWGSRAPRSVCEACQTINLASRRYCKGCTGKLPAYYATSEPPSASAQGPVPIKARRIPLASSCMGAFLIIIAAAAGIPLGESSPSASPAQRAMLQPLAPVELPEQAAVPVTVQPEPTTHAMVESAPEPAFSATEEEEEESIAESPAERPSRKAAAVRRQAAAPQHAPSSQSASAQLARCDEMNFFARAMCVNRTCAQPGAARASSCAQPIRQRRLDEARRNPTLVG</sequence>
<organism evidence="2 3">
    <name type="scientific">Variovorax robiniae</name>
    <dbReference type="NCBI Taxonomy" id="1836199"/>
    <lineage>
        <taxon>Bacteria</taxon>
        <taxon>Pseudomonadati</taxon>
        <taxon>Pseudomonadota</taxon>
        <taxon>Betaproteobacteria</taxon>
        <taxon>Burkholderiales</taxon>
        <taxon>Comamonadaceae</taxon>
        <taxon>Variovorax</taxon>
    </lineage>
</organism>
<evidence type="ECO:0000313" key="2">
    <source>
        <dbReference type="EMBL" id="MEJ8855557.1"/>
    </source>
</evidence>
<gene>
    <name evidence="2" type="ORF">WKW79_13310</name>
</gene>
<evidence type="ECO:0008006" key="4">
    <source>
        <dbReference type="Google" id="ProtNLM"/>
    </source>
</evidence>
<feature type="compositionally biased region" description="Low complexity" evidence="1">
    <location>
        <begin position="149"/>
        <end position="158"/>
    </location>
</feature>
<reference evidence="2 3" key="1">
    <citation type="submission" date="2024-03" db="EMBL/GenBank/DDBJ databases">
        <title>Novel species of the genus Variovorax.</title>
        <authorList>
            <person name="Liu Q."/>
            <person name="Xin Y.-H."/>
        </authorList>
    </citation>
    <scope>NUCLEOTIDE SEQUENCE [LARGE SCALE GENOMIC DNA]</scope>
    <source>
        <strain evidence="2 3">KACC 18901</strain>
    </source>
</reference>
<comment type="caution">
    <text evidence="2">The sequence shown here is derived from an EMBL/GenBank/DDBJ whole genome shotgun (WGS) entry which is preliminary data.</text>
</comment>
<dbReference type="Proteomes" id="UP001367030">
    <property type="component" value="Unassembled WGS sequence"/>
</dbReference>
<proteinExistence type="predicted"/>
<evidence type="ECO:0000313" key="3">
    <source>
        <dbReference type="Proteomes" id="UP001367030"/>
    </source>
</evidence>
<keyword evidence="3" id="KW-1185">Reference proteome</keyword>
<evidence type="ECO:0000256" key="1">
    <source>
        <dbReference type="SAM" id="MobiDB-lite"/>
    </source>
</evidence>
<name>A0ABU8X6U7_9BURK</name>
<dbReference type="EMBL" id="JBBKZS010000004">
    <property type="protein sequence ID" value="MEJ8855557.1"/>
    <property type="molecule type" value="Genomic_DNA"/>
</dbReference>
<feature type="region of interest" description="Disordered" evidence="1">
    <location>
        <begin position="146"/>
        <end position="199"/>
    </location>
</feature>
<protein>
    <recommendedName>
        <fullName evidence="4">RanBP2-type domain-containing protein</fullName>
    </recommendedName>
</protein>
<accession>A0ABU8X6U7</accession>
<dbReference type="RefSeq" id="WP_340335622.1">
    <property type="nucleotide sequence ID" value="NZ_JBBKZS010000004.1"/>
</dbReference>